<gene>
    <name evidence="3" type="ORF">Dpo_23c00030</name>
</gene>
<dbReference type="AlphaFoldDB" id="S0FQ46"/>
<evidence type="ECO:0000313" key="3">
    <source>
        <dbReference type="EMBL" id="EMS77178.1"/>
    </source>
</evidence>
<proteinExistence type="predicted"/>
<reference evidence="3 4" key="1">
    <citation type="journal article" date="2013" name="Genome Announc.">
        <title>Draft Genome Sequence of Desulfotignum phosphitoxidans DSM 13687 Strain FiPS-3.</title>
        <authorList>
            <person name="Poehlein A."/>
            <person name="Daniel R."/>
            <person name="Simeonova D.D."/>
        </authorList>
    </citation>
    <scope>NUCLEOTIDE SEQUENCE [LARGE SCALE GENOMIC DNA]</scope>
    <source>
        <strain evidence="3 4">DSM 13687</strain>
    </source>
</reference>
<feature type="transmembrane region" description="Helical" evidence="1">
    <location>
        <begin position="20"/>
        <end position="37"/>
    </location>
</feature>
<name>S0FQ46_9BACT</name>
<sequence length="158" mass="16889">MQSISSLTYPGILRRVSRGILVLLLVCMPWATLSPAASPPSQWAALMHMGAMAVFAILACTGFNSLRGRAGAVLFVFIFSALMEGLQHFSPLRTGSWEDVAINALGCLAGVLLFAVLAGAVLRTTPIPRSLSHLSLLPIPNTYQPEPPTQHQSSKTPH</sequence>
<dbReference type="Proteomes" id="UP000014216">
    <property type="component" value="Unassembled WGS sequence"/>
</dbReference>
<dbReference type="NCBIfam" id="NF037970">
    <property type="entry name" value="vanZ_1"/>
    <property type="match status" value="1"/>
</dbReference>
<keyword evidence="1" id="KW-1133">Transmembrane helix</keyword>
<keyword evidence="1" id="KW-0812">Transmembrane</keyword>
<feature type="domain" description="VanZ-like" evidence="2">
    <location>
        <begin position="46"/>
        <end position="117"/>
    </location>
</feature>
<dbReference type="InterPro" id="IPR006976">
    <property type="entry name" value="VanZ-like"/>
</dbReference>
<comment type="caution">
    <text evidence="3">The sequence shown here is derived from an EMBL/GenBank/DDBJ whole genome shotgun (WGS) entry which is preliminary data.</text>
</comment>
<dbReference type="Pfam" id="PF04892">
    <property type="entry name" value="VanZ"/>
    <property type="match status" value="1"/>
</dbReference>
<feature type="transmembrane region" description="Helical" evidence="1">
    <location>
        <begin position="70"/>
        <end position="89"/>
    </location>
</feature>
<dbReference type="EMBL" id="APJX01000022">
    <property type="protein sequence ID" value="EMS77178.1"/>
    <property type="molecule type" value="Genomic_DNA"/>
</dbReference>
<evidence type="ECO:0000259" key="2">
    <source>
        <dbReference type="Pfam" id="PF04892"/>
    </source>
</evidence>
<keyword evidence="4" id="KW-1185">Reference proteome</keyword>
<evidence type="ECO:0000313" key="4">
    <source>
        <dbReference type="Proteomes" id="UP000014216"/>
    </source>
</evidence>
<organism evidence="3 4">
    <name type="scientific">Desulfotignum phosphitoxidans DSM 13687</name>
    <dbReference type="NCBI Taxonomy" id="1286635"/>
    <lineage>
        <taxon>Bacteria</taxon>
        <taxon>Pseudomonadati</taxon>
        <taxon>Thermodesulfobacteriota</taxon>
        <taxon>Desulfobacteria</taxon>
        <taxon>Desulfobacterales</taxon>
        <taxon>Desulfobacteraceae</taxon>
        <taxon>Desulfotignum</taxon>
    </lineage>
</organism>
<keyword evidence="1" id="KW-0472">Membrane</keyword>
<evidence type="ECO:0000256" key="1">
    <source>
        <dbReference type="SAM" id="Phobius"/>
    </source>
</evidence>
<protein>
    <recommendedName>
        <fullName evidence="2">VanZ-like domain-containing protein</fullName>
    </recommendedName>
</protein>
<accession>S0FQ46</accession>
<feature type="transmembrane region" description="Helical" evidence="1">
    <location>
        <begin position="43"/>
        <end position="63"/>
    </location>
</feature>
<feature type="transmembrane region" description="Helical" evidence="1">
    <location>
        <begin position="101"/>
        <end position="122"/>
    </location>
</feature>
<dbReference type="RefSeq" id="WP_006968830.1">
    <property type="nucleotide sequence ID" value="NZ_APJX01000022.1"/>
</dbReference>